<dbReference type="RefSeq" id="WP_135740733.1">
    <property type="nucleotide sequence ID" value="NZ_RQFT01000008.1"/>
</dbReference>
<dbReference type="SUPFAM" id="SSF55961">
    <property type="entry name" value="Bet v1-like"/>
    <property type="match status" value="1"/>
</dbReference>
<dbReference type="InterPro" id="IPR023393">
    <property type="entry name" value="START-like_dom_sf"/>
</dbReference>
<dbReference type="OrthoDB" id="338962at2"/>
<comment type="caution">
    <text evidence="1">The sequence shown here is derived from an EMBL/GenBank/DDBJ whole genome shotgun (WGS) entry which is preliminary data.</text>
</comment>
<gene>
    <name evidence="1" type="ORF">EHQ43_08350</name>
</gene>
<accession>A0A7I0HS48</accession>
<dbReference type="Gene3D" id="3.30.530.20">
    <property type="match status" value="1"/>
</dbReference>
<evidence type="ECO:0000313" key="2">
    <source>
        <dbReference type="Proteomes" id="UP000297641"/>
    </source>
</evidence>
<dbReference type="Proteomes" id="UP000297641">
    <property type="component" value="Unassembled WGS sequence"/>
</dbReference>
<dbReference type="EMBL" id="RQFT01000008">
    <property type="protein sequence ID" value="TGL06416.1"/>
    <property type="molecule type" value="Genomic_DNA"/>
</dbReference>
<proteinExistence type="predicted"/>
<name>A0A7I0HS48_9LEPT</name>
<reference evidence="1 2" key="1">
    <citation type="journal article" date="2019" name="PLoS Negl. Trop. Dis.">
        <title>Revisiting the worldwide diversity of Leptospira species in the environment.</title>
        <authorList>
            <person name="Vincent A.T."/>
            <person name="Schiettekatte O."/>
            <person name="Bourhy P."/>
            <person name="Veyrier F.J."/>
            <person name="Picardeau M."/>
        </authorList>
    </citation>
    <scope>NUCLEOTIDE SEQUENCE [LARGE SCALE GENOMIC DNA]</scope>
    <source>
        <strain evidence="1 2">201800273</strain>
    </source>
</reference>
<protein>
    <submittedName>
        <fullName evidence="1">Polyketide cyclase/dehydrase and lipid transport</fullName>
    </submittedName>
</protein>
<sequence>MIETKVETIIHKPITEVYAYVRNMLNQTSYNQSILAVEAINKEATEYKIQIDLGIFKLNEIYKINEAVENKLIIASCTANGMKFTDRYEFLETGKDCQLTILDKMELKGLFQLSEGLVKMNLKSQMKENLHSLKKILETKI</sequence>
<dbReference type="AlphaFoldDB" id="A0A7I0HS48"/>
<organism evidence="1 2">
    <name type="scientific">Leptospira bouyouniensis</name>
    <dbReference type="NCBI Taxonomy" id="2484911"/>
    <lineage>
        <taxon>Bacteria</taxon>
        <taxon>Pseudomonadati</taxon>
        <taxon>Spirochaetota</taxon>
        <taxon>Spirochaetia</taxon>
        <taxon>Leptospirales</taxon>
        <taxon>Leptospiraceae</taxon>
        <taxon>Leptospira</taxon>
    </lineage>
</organism>
<evidence type="ECO:0000313" key="1">
    <source>
        <dbReference type="EMBL" id="TGL06416.1"/>
    </source>
</evidence>